<evidence type="ECO:0008006" key="3">
    <source>
        <dbReference type="Google" id="ProtNLM"/>
    </source>
</evidence>
<dbReference type="Pfam" id="PF13384">
    <property type="entry name" value="HTH_23"/>
    <property type="match status" value="1"/>
</dbReference>
<dbReference type="AlphaFoldDB" id="A0A2U1K147"/>
<proteinExistence type="predicted"/>
<evidence type="ECO:0000313" key="2">
    <source>
        <dbReference type="Proteomes" id="UP000245618"/>
    </source>
</evidence>
<accession>A0A2U1K147</accession>
<evidence type="ECO:0000313" key="1">
    <source>
        <dbReference type="EMBL" id="PWA11250.1"/>
    </source>
</evidence>
<reference evidence="1 2" key="1">
    <citation type="submission" date="2018-04" db="EMBL/GenBank/DDBJ databases">
        <title>Flavobacterium sp. nov., isolated from glacier ice.</title>
        <authorList>
            <person name="Liu Q."/>
            <person name="Xin Y.-H."/>
        </authorList>
    </citation>
    <scope>NUCLEOTIDE SEQUENCE [LARGE SCALE GENOMIC DNA]</scope>
    <source>
        <strain evidence="1 2">LB2P30</strain>
    </source>
</reference>
<dbReference type="SUPFAM" id="SSF46689">
    <property type="entry name" value="Homeodomain-like"/>
    <property type="match status" value="1"/>
</dbReference>
<gene>
    <name evidence="1" type="ORF">DB891_00035</name>
</gene>
<organism evidence="1 2">
    <name type="scientific">Flavobacterium laiguense</name>
    <dbReference type="NCBI Taxonomy" id="2169409"/>
    <lineage>
        <taxon>Bacteria</taxon>
        <taxon>Pseudomonadati</taxon>
        <taxon>Bacteroidota</taxon>
        <taxon>Flavobacteriia</taxon>
        <taxon>Flavobacteriales</taxon>
        <taxon>Flavobacteriaceae</taxon>
        <taxon>Flavobacterium</taxon>
    </lineage>
</organism>
<dbReference type="OrthoDB" id="1343187at2"/>
<dbReference type="EMBL" id="QCZH01000001">
    <property type="protein sequence ID" value="PWA11250.1"/>
    <property type="molecule type" value="Genomic_DNA"/>
</dbReference>
<keyword evidence="2" id="KW-1185">Reference proteome</keyword>
<sequence>MLYLDHIIMVIMAHAKILVIKETEKEIKNLLKQSIPFIGQRLRVLLILKQNEKVGISKREVAKLAGVDPNSVQSWRTLYLNAGIEGLMKHQKTGFKPSAFNAIEHNMLETKLNDPQNGLQGYVELKDWIEKESGKTFNYNTLLYYCIRNFKSSVKVARKSHVKKDEDQGISFKKTSDESVKK</sequence>
<dbReference type="Proteomes" id="UP000245618">
    <property type="component" value="Unassembled WGS sequence"/>
</dbReference>
<dbReference type="InterPro" id="IPR009057">
    <property type="entry name" value="Homeodomain-like_sf"/>
</dbReference>
<protein>
    <recommendedName>
        <fullName evidence="3">Helix-turn-helix domain-containing protein</fullName>
    </recommendedName>
</protein>
<name>A0A2U1K147_9FLAO</name>
<comment type="caution">
    <text evidence="1">The sequence shown here is derived from an EMBL/GenBank/DDBJ whole genome shotgun (WGS) entry which is preliminary data.</text>
</comment>